<organism evidence="1 2">
    <name type="scientific">Paramecium pentaurelia</name>
    <dbReference type="NCBI Taxonomy" id="43138"/>
    <lineage>
        <taxon>Eukaryota</taxon>
        <taxon>Sar</taxon>
        <taxon>Alveolata</taxon>
        <taxon>Ciliophora</taxon>
        <taxon>Intramacronucleata</taxon>
        <taxon>Oligohymenophorea</taxon>
        <taxon>Peniculida</taxon>
        <taxon>Parameciidae</taxon>
        <taxon>Paramecium</taxon>
    </lineage>
</organism>
<name>A0A8S1Y2W4_9CILI</name>
<proteinExistence type="predicted"/>
<sequence>MLPHQNIYLTYQILLYLCPHRNNIWLKLQPKKDSRMVVQNMKQNDKVILKMKKHGNLLRINYLL</sequence>
<gene>
    <name evidence="1" type="ORF">PPENT_87.1.T1500038</name>
</gene>
<dbReference type="AlphaFoldDB" id="A0A8S1Y2W4"/>
<evidence type="ECO:0000313" key="2">
    <source>
        <dbReference type="Proteomes" id="UP000689195"/>
    </source>
</evidence>
<accession>A0A8S1Y2W4</accession>
<evidence type="ECO:0000313" key="1">
    <source>
        <dbReference type="EMBL" id="CAD8208249.1"/>
    </source>
</evidence>
<dbReference type="Proteomes" id="UP000689195">
    <property type="component" value="Unassembled WGS sequence"/>
</dbReference>
<reference evidence="1" key="1">
    <citation type="submission" date="2021-01" db="EMBL/GenBank/DDBJ databases">
        <authorList>
            <consortium name="Genoscope - CEA"/>
            <person name="William W."/>
        </authorList>
    </citation>
    <scope>NUCLEOTIDE SEQUENCE</scope>
</reference>
<comment type="caution">
    <text evidence="1">The sequence shown here is derived from an EMBL/GenBank/DDBJ whole genome shotgun (WGS) entry which is preliminary data.</text>
</comment>
<keyword evidence="2" id="KW-1185">Reference proteome</keyword>
<protein>
    <submittedName>
        <fullName evidence="1">Uncharacterized protein</fullName>
    </submittedName>
</protein>
<dbReference type="EMBL" id="CAJJDO010000150">
    <property type="protein sequence ID" value="CAD8208249.1"/>
    <property type="molecule type" value="Genomic_DNA"/>
</dbReference>